<dbReference type="HOGENOM" id="CLU_114206_0_0_1"/>
<organism evidence="1 2">
    <name type="scientific">Beauveria bassiana (strain ARSEF 2860)</name>
    <name type="common">White muscardine disease fungus</name>
    <name type="synonym">Tritirachium shiotae</name>
    <dbReference type="NCBI Taxonomy" id="655819"/>
    <lineage>
        <taxon>Eukaryota</taxon>
        <taxon>Fungi</taxon>
        <taxon>Dikarya</taxon>
        <taxon>Ascomycota</taxon>
        <taxon>Pezizomycotina</taxon>
        <taxon>Sordariomycetes</taxon>
        <taxon>Hypocreomycetidae</taxon>
        <taxon>Hypocreales</taxon>
        <taxon>Cordycipitaceae</taxon>
        <taxon>Beauveria</taxon>
    </lineage>
</organism>
<keyword evidence="2" id="KW-1185">Reference proteome</keyword>
<dbReference type="PANTHER" id="PTHR33112">
    <property type="entry name" value="DOMAIN PROTEIN, PUTATIVE-RELATED"/>
    <property type="match status" value="1"/>
</dbReference>
<dbReference type="InParanoid" id="J4KPD1"/>
<reference evidence="1 2" key="1">
    <citation type="journal article" date="2012" name="Sci. Rep.">
        <title>Genomic perspectives on the evolution of fungal entomopathogenicity in Beauveria bassiana.</title>
        <authorList>
            <person name="Xiao G."/>
            <person name="Ying S.H."/>
            <person name="Zheng P."/>
            <person name="Wang Z.L."/>
            <person name="Zhang S."/>
            <person name="Xie X.Q."/>
            <person name="Shang Y."/>
            <person name="St Leger R.J."/>
            <person name="Zhao G.P."/>
            <person name="Wang C."/>
            <person name="Feng M.G."/>
        </authorList>
    </citation>
    <scope>NUCLEOTIDE SEQUENCE [LARGE SCALE GENOMIC DNA]</scope>
    <source>
        <strain evidence="1 2">ARSEF 2860</strain>
    </source>
</reference>
<dbReference type="PANTHER" id="PTHR33112:SF10">
    <property type="entry name" value="TOL"/>
    <property type="match status" value="1"/>
</dbReference>
<dbReference type="GeneID" id="19886830"/>
<gene>
    <name evidence="1" type="ORF">BBA_03818</name>
</gene>
<dbReference type="AlphaFoldDB" id="J4KPD1"/>
<dbReference type="EMBL" id="JH725157">
    <property type="protein sequence ID" value="EJP67244.1"/>
    <property type="molecule type" value="Genomic_DNA"/>
</dbReference>
<proteinExistence type="predicted"/>
<evidence type="ECO:0000313" key="2">
    <source>
        <dbReference type="Proteomes" id="UP000002762"/>
    </source>
</evidence>
<evidence type="ECO:0000313" key="1">
    <source>
        <dbReference type="EMBL" id="EJP67244.1"/>
    </source>
</evidence>
<sequence>MTFKWKNYEKAYYCLYSNLWHIGVTTSPLNRRGWVLQERLLSPRTLSFNTQLFWECRSLKACEAFPEGLGPNADLESEDVDEARELCPKAWRRIASETSTRYAPWARIIEQYMVSSLTVASDKLMAVSGIAQAMRSAVNDNYAAGLWERNLSFDLLCTFVVLGFC</sequence>
<accession>J4KPD1</accession>
<dbReference type="RefSeq" id="XP_008597137.1">
    <property type="nucleotide sequence ID" value="XM_008598915.1"/>
</dbReference>
<dbReference type="STRING" id="655819.J4KPD1"/>
<name>J4KPD1_BEAB2</name>
<protein>
    <submittedName>
        <fullName evidence="1">Heterokaryon incompatibility protein</fullName>
    </submittedName>
</protein>
<dbReference type="Proteomes" id="UP000002762">
    <property type="component" value="Unassembled WGS sequence"/>
</dbReference>